<name>A0AAV8WR59_9CUCU</name>
<dbReference type="Pfam" id="PF00096">
    <property type="entry name" value="zf-C2H2"/>
    <property type="match status" value="2"/>
</dbReference>
<dbReference type="InterPro" id="IPR036236">
    <property type="entry name" value="Znf_C2H2_sf"/>
</dbReference>
<sequence length="280" mass="33199">MCYVCLVKYPTREDLKKHVHTLPEIYYCTSCGGYFDTTHGCSKSKILCAFCEKSLKGVNISKHKCFHIFTKDDLDRLKVSERYDCELCGSEILKKEIVSHRRICTSQIKVPEKRSTMCKICNIVFKKYNEYRRHKTIEHSVPKKRIYNCKPCIIKFETRSEYRKHRYQVHDEKYQICFMCGKTVMNLNQHVKSVHGNPDEVKCSQCDKTFSCKKHLNRHMLVHSNDFKHKCIHCGKGFKTPFSLRVHKRSHDVVKPFECGVCLKTFTTKQWRNNHIKTHY</sequence>
<dbReference type="AlphaFoldDB" id="A0AAV8WR59"/>
<evidence type="ECO:0000256" key="4">
    <source>
        <dbReference type="ARBA" id="ARBA00022771"/>
    </source>
</evidence>
<keyword evidence="6" id="KW-0539">Nucleus</keyword>
<dbReference type="Proteomes" id="UP001162156">
    <property type="component" value="Unassembled WGS sequence"/>
</dbReference>
<reference evidence="9" key="1">
    <citation type="journal article" date="2023" name="Insect Mol. Biol.">
        <title>Genome sequencing provides insights into the evolution of gene families encoding plant cell wall-degrading enzymes in longhorned beetles.</title>
        <authorList>
            <person name="Shin N.R."/>
            <person name="Okamura Y."/>
            <person name="Kirsch R."/>
            <person name="Pauchet Y."/>
        </authorList>
    </citation>
    <scope>NUCLEOTIDE SEQUENCE</scope>
    <source>
        <strain evidence="9">RBIC_L_NR</strain>
    </source>
</reference>
<dbReference type="Gene3D" id="3.30.160.60">
    <property type="entry name" value="Classic Zinc Finger"/>
    <property type="match status" value="4"/>
</dbReference>
<feature type="domain" description="C2H2-type" evidence="8">
    <location>
        <begin position="257"/>
        <end position="280"/>
    </location>
</feature>
<dbReference type="PROSITE" id="PS50157">
    <property type="entry name" value="ZINC_FINGER_C2H2_2"/>
    <property type="match status" value="4"/>
</dbReference>
<organism evidence="9 10">
    <name type="scientific">Rhamnusium bicolor</name>
    <dbReference type="NCBI Taxonomy" id="1586634"/>
    <lineage>
        <taxon>Eukaryota</taxon>
        <taxon>Metazoa</taxon>
        <taxon>Ecdysozoa</taxon>
        <taxon>Arthropoda</taxon>
        <taxon>Hexapoda</taxon>
        <taxon>Insecta</taxon>
        <taxon>Pterygota</taxon>
        <taxon>Neoptera</taxon>
        <taxon>Endopterygota</taxon>
        <taxon>Coleoptera</taxon>
        <taxon>Polyphaga</taxon>
        <taxon>Cucujiformia</taxon>
        <taxon>Chrysomeloidea</taxon>
        <taxon>Cerambycidae</taxon>
        <taxon>Lepturinae</taxon>
        <taxon>Rhagiini</taxon>
        <taxon>Rhamnusium</taxon>
    </lineage>
</organism>
<keyword evidence="4 7" id="KW-0863">Zinc-finger</keyword>
<accession>A0AAV8WR59</accession>
<evidence type="ECO:0000313" key="9">
    <source>
        <dbReference type="EMBL" id="KAJ8928662.1"/>
    </source>
</evidence>
<evidence type="ECO:0000256" key="2">
    <source>
        <dbReference type="ARBA" id="ARBA00022723"/>
    </source>
</evidence>
<dbReference type="FunFam" id="3.30.160.60:FF:000446">
    <property type="entry name" value="Zinc finger protein"/>
    <property type="match status" value="1"/>
</dbReference>
<keyword evidence="5" id="KW-0862">Zinc</keyword>
<dbReference type="InterPro" id="IPR050888">
    <property type="entry name" value="ZnF_C2H2-type_TF"/>
</dbReference>
<evidence type="ECO:0000256" key="3">
    <source>
        <dbReference type="ARBA" id="ARBA00022737"/>
    </source>
</evidence>
<feature type="domain" description="C2H2-type" evidence="8">
    <location>
        <begin position="147"/>
        <end position="175"/>
    </location>
</feature>
<evidence type="ECO:0000313" key="10">
    <source>
        <dbReference type="Proteomes" id="UP001162156"/>
    </source>
</evidence>
<evidence type="ECO:0000256" key="5">
    <source>
        <dbReference type="ARBA" id="ARBA00022833"/>
    </source>
</evidence>
<evidence type="ECO:0000259" key="8">
    <source>
        <dbReference type="PROSITE" id="PS50157"/>
    </source>
</evidence>
<evidence type="ECO:0000256" key="1">
    <source>
        <dbReference type="ARBA" id="ARBA00004123"/>
    </source>
</evidence>
<feature type="domain" description="C2H2-type" evidence="8">
    <location>
        <begin position="201"/>
        <end position="228"/>
    </location>
</feature>
<dbReference type="GO" id="GO:0008270">
    <property type="term" value="F:zinc ion binding"/>
    <property type="evidence" value="ECO:0007669"/>
    <property type="project" value="UniProtKB-KW"/>
</dbReference>
<feature type="domain" description="C2H2-type" evidence="8">
    <location>
        <begin position="229"/>
        <end position="256"/>
    </location>
</feature>
<evidence type="ECO:0000256" key="7">
    <source>
        <dbReference type="PROSITE-ProRule" id="PRU00042"/>
    </source>
</evidence>
<dbReference type="EMBL" id="JANEYF010005300">
    <property type="protein sequence ID" value="KAJ8928662.1"/>
    <property type="molecule type" value="Genomic_DNA"/>
</dbReference>
<dbReference type="InterPro" id="IPR013087">
    <property type="entry name" value="Znf_C2H2_type"/>
</dbReference>
<dbReference type="PANTHER" id="PTHR24406">
    <property type="entry name" value="TRANSCRIPTIONAL REPRESSOR CTCFL-RELATED"/>
    <property type="match status" value="1"/>
</dbReference>
<keyword evidence="2" id="KW-0479">Metal-binding</keyword>
<dbReference type="PROSITE" id="PS00028">
    <property type="entry name" value="ZINC_FINGER_C2H2_1"/>
    <property type="match status" value="5"/>
</dbReference>
<comment type="subcellular location">
    <subcellularLocation>
        <location evidence="1">Nucleus</location>
    </subcellularLocation>
</comment>
<keyword evidence="10" id="KW-1185">Reference proteome</keyword>
<evidence type="ECO:0000256" key="6">
    <source>
        <dbReference type="ARBA" id="ARBA00023242"/>
    </source>
</evidence>
<dbReference type="GO" id="GO:0005634">
    <property type="term" value="C:nucleus"/>
    <property type="evidence" value="ECO:0007669"/>
    <property type="project" value="UniProtKB-SubCell"/>
</dbReference>
<proteinExistence type="predicted"/>
<protein>
    <recommendedName>
        <fullName evidence="8">C2H2-type domain-containing protein</fullName>
    </recommendedName>
</protein>
<dbReference type="Pfam" id="PF13894">
    <property type="entry name" value="zf-C2H2_4"/>
    <property type="match status" value="1"/>
</dbReference>
<gene>
    <name evidence="9" type="ORF">NQ314_018756</name>
</gene>
<dbReference type="SUPFAM" id="SSF57667">
    <property type="entry name" value="beta-beta-alpha zinc fingers"/>
    <property type="match status" value="2"/>
</dbReference>
<dbReference type="FunFam" id="3.30.160.60:FF:000100">
    <property type="entry name" value="Zinc finger 45-like"/>
    <property type="match status" value="1"/>
</dbReference>
<dbReference type="SMART" id="SM00355">
    <property type="entry name" value="ZnF_C2H2"/>
    <property type="match status" value="6"/>
</dbReference>
<comment type="caution">
    <text evidence="9">The sequence shown here is derived from an EMBL/GenBank/DDBJ whole genome shotgun (WGS) entry which is preliminary data.</text>
</comment>
<keyword evidence="3" id="KW-0677">Repeat</keyword>